<keyword evidence="2" id="KW-1133">Transmembrane helix</keyword>
<name>A0A077X9G0_PLACU</name>
<dbReference type="AlphaFoldDB" id="A0A077X9G0"/>
<accession>A0A077X9G0</accession>
<feature type="transmembrane region" description="Helical" evidence="2">
    <location>
        <begin position="195"/>
        <end position="214"/>
    </location>
</feature>
<proteinExistence type="predicted"/>
<feature type="transmembrane region" description="Helical" evidence="2">
    <location>
        <begin position="391"/>
        <end position="415"/>
    </location>
</feature>
<reference evidence="3 6" key="3">
    <citation type="submission" date="2016-08" db="EMBL/GenBank/DDBJ databases">
        <authorList>
            <consortium name="Pathogen Informatics"/>
        </authorList>
    </citation>
    <scope>NUCLEOTIDE SEQUENCE [LARGE SCALE GENOMIC DNA]</scope>
    <source>
        <strain evidence="4">AS</strain>
        <strain evidence="3 6">CB</strain>
    </source>
</reference>
<keyword evidence="5" id="KW-1185">Reference proteome</keyword>
<dbReference type="OrthoDB" id="377162at2759"/>
<gene>
    <name evidence="4" type="ORF">PCHAS_0505600</name>
    <name evidence="3" type="ORF">PCHCB_000071200</name>
</gene>
<keyword evidence="2" id="KW-0812">Transmembrane</keyword>
<reference evidence="4" key="2">
    <citation type="submission" date="2014-05" db="EMBL/GenBank/DDBJ databases">
        <authorList>
            <person name="Aslett M.A."/>
            <person name="De Silva N."/>
        </authorList>
    </citation>
    <scope>NUCLEOTIDE SEQUENCE</scope>
    <source>
        <strain evidence="4">AS</strain>
    </source>
</reference>
<feature type="transmembrane region" description="Helical" evidence="2">
    <location>
        <begin position="421"/>
        <end position="439"/>
    </location>
</feature>
<protein>
    <submittedName>
        <fullName evidence="4">Apicoplast integral membrane protein, putative</fullName>
    </submittedName>
</protein>
<dbReference type="EMBL" id="LK022882">
    <property type="protein sequence ID" value="VTZ67393.1"/>
    <property type="molecule type" value="Genomic_DNA"/>
</dbReference>
<evidence type="ECO:0000313" key="3">
    <source>
        <dbReference type="EMBL" id="SCM00004.1"/>
    </source>
</evidence>
<feature type="transmembrane region" description="Helical" evidence="2">
    <location>
        <begin position="6"/>
        <end position="25"/>
    </location>
</feature>
<feature type="transmembrane region" description="Helical" evidence="2">
    <location>
        <begin position="267"/>
        <end position="287"/>
    </location>
</feature>
<dbReference type="Proteomes" id="UP000195489">
    <property type="component" value="Chromosome 5"/>
</dbReference>
<dbReference type="VEuPathDB" id="PlasmoDB:PCHAS_0505600"/>
<keyword evidence="1" id="KW-0175">Coiled coil</keyword>
<organism evidence="3 6">
    <name type="scientific">Plasmodium chabaudi chabaudi</name>
    <dbReference type="NCBI Taxonomy" id="31271"/>
    <lineage>
        <taxon>Eukaryota</taxon>
        <taxon>Sar</taxon>
        <taxon>Alveolata</taxon>
        <taxon>Apicomplexa</taxon>
        <taxon>Aconoidasida</taxon>
        <taxon>Haemosporida</taxon>
        <taxon>Plasmodiidae</taxon>
        <taxon>Plasmodium</taxon>
        <taxon>Plasmodium (Vinckeia)</taxon>
    </lineage>
</organism>
<dbReference type="GeneID" id="3494665"/>
<evidence type="ECO:0000313" key="6">
    <source>
        <dbReference type="Proteomes" id="UP000195489"/>
    </source>
</evidence>
<evidence type="ECO:0000256" key="1">
    <source>
        <dbReference type="SAM" id="Coils"/>
    </source>
</evidence>
<feature type="transmembrane region" description="Helical" evidence="2">
    <location>
        <begin position="307"/>
        <end position="325"/>
    </location>
</feature>
<evidence type="ECO:0000256" key="2">
    <source>
        <dbReference type="SAM" id="Phobius"/>
    </source>
</evidence>
<dbReference type="RefSeq" id="XP_016655157.1">
    <property type="nucleotide sequence ID" value="XM_016800111.1"/>
</dbReference>
<feature type="transmembrane region" description="Helical" evidence="2">
    <location>
        <begin position="234"/>
        <end position="255"/>
    </location>
</feature>
<dbReference type="KEGG" id="pcb:PCHAS_0505600"/>
<keyword evidence="2" id="KW-0472">Membrane</keyword>
<feature type="coiled-coil region" evidence="1">
    <location>
        <begin position="87"/>
        <end position="114"/>
    </location>
</feature>
<dbReference type="Proteomes" id="UP000071118">
    <property type="component" value="Chromosome 5"/>
</dbReference>
<sequence length="450" mass="54472">MKKIKLVGYFIIVGLIKNVICLNVINNRKFEIISDLPTYYKDGNKHMRKKMYMHINMHNFENNMNNDMLRNKYIDETDSNKYDLSKLKKLKDLINKYNLNININKEDIEKVKAKTKELLLYKYNDAKKYYKIVSNKLKDDSVIYYNQFKAYYNVSFNYLKDKYNNSYIQEYVNKIPFFNKPTHLSKMISYNSVNILFLLFTLFCFKANYLYAFFKKRYAFIGEFQNTKTEKLVKIHTLSTLFFFFYKFCILRLIFIINSYDFFSKKFYLVNNLVHVLFFSYISLFPYLLVQANWGSFHLLGSKKSKMLGWAALTQLFFIYTRLIFQNNLSFLKKWTDEQFFNKDEILKEIKESKKMDFYVNLLNQYSFLKKLYLGNNKIYEVALYLHRYKYLLDIVSPINSLFYIYIVHSIYFYLNNLSFAGIYVSSFSFALLMLKIVSNKIDLYFLRKF</sequence>
<evidence type="ECO:0000313" key="4">
    <source>
        <dbReference type="EMBL" id="VTZ67393.1"/>
    </source>
</evidence>
<reference evidence="4 5" key="1">
    <citation type="journal article" date="2014" name="BMC Biol.">
        <title>A comprehensive evaluation of rodent malaria parasite genomes and gene expression.</title>
        <authorList>
            <person name="Otto T.D."/>
            <person name="Bohme U."/>
            <person name="Jackson A.P."/>
            <person name="Hunt M."/>
            <person name="Franke-Fayard B."/>
            <person name="Hoeijmakers W.A."/>
            <person name="Religa A.A."/>
            <person name="Robertson L."/>
            <person name="Sanders M."/>
            <person name="Ogun S.A."/>
            <person name="Cunningham D."/>
            <person name="Erhart A."/>
            <person name="Billker O."/>
            <person name="Khan S.M."/>
            <person name="Stunnenberg H.G."/>
            <person name="Langhorne J."/>
            <person name="Holder A.A."/>
            <person name="Waters A.P."/>
            <person name="Newbold C.I."/>
            <person name="Pain A."/>
            <person name="Berriman M."/>
            <person name="Janse C.J."/>
        </authorList>
    </citation>
    <scope>NUCLEOTIDE SEQUENCE [LARGE SCALE GENOMIC DNA]</scope>
    <source>
        <strain evidence="4 5">AS</strain>
    </source>
</reference>
<evidence type="ECO:0000313" key="5">
    <source>
        <dbReference type="Proteomes" id="UP000071118"/>
    </source>
</evidence>
<dbReference type="EMBL" id="LT608157">
    <property type="protein sequence ID" value="SCM00004.1"/>
    <property type="molecule type" value="Genomic_DNA"/>
</dbReference>